<comment type="caution">
    <text evidence="1">The sequence shown here is derived from an EMBL/GenBank/DDBJ whole genome shotgun (WGS) entry which is preliminary data.</text>
</comment>
<dbReference type="EMBL" id="CM042886">
    <property type="protein sequence ID" value="KAI4339224.1"/>
    <property type="molecule type" value="Genomic_DNA"/>
</dbReference>
<protein>
    <submittedName>
        <fullName evidence="1">Uncharacterized protein</fullName>
    </submittedName>
</protein>
<dbReference type="Proteomes" id="UP001057402">
    <property type="component" value="Chromosome 7"/>
</dbReference>
<reference evidence="2" key="1">
    <citation type="journal article" date="2023" name="Front. Plant Sci.">
        <title>Chromosomal-level genome assembly of Melastoma candidum provides insights into trichome evolution.</title>
        <authorList>
            <person name="Zhong Y."/>
            <person name="Wu W."/>
            <person name="Sun C."/>
            <person name="Zou P."/>
            <person name="Liu Y."/>
            <person name="Dai S."/>
            <person name="Zhou R."/>
        </authorList>
    </citation>
    <scope>NUCLEOTIDE SEQUENCE [LARGE SCALE GENOMIC DNA]</scope>
</reference>
<accession>A0ACB9NRK0</accession>
<name>A0ACB9NRK0_9MYRT</name>
<evidence type="ECO:0000313" key="1">
    <source>
        <dbReference type="EMBL" id="KAI4339224.1"/>
    </source>
</evidence>
<gene>
    <name evidence="1" type="ORF">MLD38_024186</name>
</gene>
<proteinExistence type="predicted"/>
<sequence>MEQLNQTTTFPKASFDDIEHGIPITIQDVYSGSSDKSSDRNFDVGSPKGIPMTEPYKAMKQIHDEGGFHTRKYGDLGSEDIKDDLDLELQVRDNEAKVSVALFSEELQDDLFFQDFSRDVPMLMQIIRNLFEERLSLATEVVDLLQSRITERLSGREELRMVKAELQLQNRGLEKEKKELQFGLERS</sequence>
<organism evidence="1 2">
    <name type="scientific">Melastoma candidum</name>
    <dbReference type="NCBI Taxonomy" id="119954"/>
    <lineage>
        <taxon>Eukaryota</taxon>
        <taxon>Viridiplantae</taxon>
        <taxon>Streptophyta</taxon>
        <taxon>Embryophyta</taxon>
        <taxon>Tracheophyta</taxon>
        <taxon>Spermatophyta</taxon>
        <taxon>Magnoliopsida</taxon>
        <taxon>eudicotyledons</taxon>
        <taxon>Gunneridae</taxon>
        <taxon>Pentapetalae</taxon>
        <taxon>rosids</taxon>
        <taxon>malvids</taxon>
        <taxon>Myrtales</taxon>
        <taxon>Melastomataceae</taxon>
        <taxon>Melastomatoideae</taxon>
        <taxon>Melastomateae</taxon>
        <taxon>Melastoma</taxon>
    </lineage>
</organism>
<evidence type="ECO:0000313" key="2">
    <source>
        <dbReference type="Proteomes" id="UP001057402"/>
    </source>
</evidence>
<keyword evidence="2" id="KW-1185">Reference proteome</keyword>